<evidence type="ECO:0000256" key="1">
    <source>
        <dbReference type="ARBA" id="ARBA00022676"/>
    </source>
</evidence>
<name>A0A1M5IU57_9FLAO</name>
<feature type="domain" description="Glycosyltransferase 61 catalytic" evidence="4">
    <location>
        <begin position="159"/>
        <end position="342"/>
    </location>
</feature>
<evidence type="ECO:0000259" key="4">
    <source>
        <dbReference type="Pfam" id="PF04577"/>
    </source>
</evidence>
<proteinExistence type="predicted"/>
<dbReference type="STRING" id="1416778.SAMN05443633_11369"/>
<sequence length="404" mass="47404">MSKHDIKKKHRILLWKKIKYSIKSLFVKPNALFVDFIPLDNIDDSFCISKTLIKPSSKIKTYLPKEISEEQKYIQTFSPDIYLFLMKDVMVAGDSSFFVSVNKTKIFYEKLHTDNRTVYLYEDRNLGFHSASLAKIRNYDVKEYPFDAIYFGGIFTYNYYHFIIDIISKTQFLGSIPESKSLTVILDSSIKENENLKALAYFFLKDYKVEFLDSGYYHSFKNLWYINTPNPTIPNVVDGTKYEAAFTRMLPESIEYIRTICLENYDVEKVNVKATSKVFVARKSTFRKYNEEELLNIAKTYGFQPIYFEDLNLHEQIFIMRNADYIIGSSGAAWTNILFTQSTGKGLIWLGTVWGDFSVFSTLANLVNFDLYHLRYQSKSEDFHENYILDPKIFEEHLIQLLKL</sequence>
<dbReference type="Pfam" id="PF04577">
    <property type="entry name" value="Glyco_transf_61"/>
    <property type="match status" value="1"/>
</dbReference>
<dbReference type="Proteomes" id="UP000184518">
    <property type="component" value="Unassembled WGS sequence"/>
</dbReference>
<keyword evidence="3" id="KW-0325">Glycoprotein</keyword>
<evidence type="ECO:0000313" key="6">
    <source>
        <dbReference type="Proteomes" id="UP000184518"/>
    </source>
</evidence>
<dbReference type="InterPro" id="IPR049625">
    <property type="entry name" value="Glyco_transf_61_cat"/>
</dbReference>
<organism evidence="5 6">
    <name type="scientific">Chryseobacterium arachidis</name>
    <dbReference type="NCBI Taxonomy" id="1416778"/>
    <lineage>
        <taxon>Bacteria</taxon>
        <taxon>Pseudomonadati</taxon>
        <taxon>Bacteroidota</taxon>
        <taxon>Flavobacteriia</taxon>
        <taxon>Flavobacteriales</taxon>
        <taxon>Weeksellaceae</taxon>
        <taxon>Chryseobacterium group</taxon>
        <taxon>Chryseobacterium</taxon>
    </lineage>
</organism>
<dbReference type="OrthoDB" id="1156086at2"/>
<dbReference type="EMBL" id="FQUT01000013">
    <property type="protein sequence ID" value="SHG31806.1"/>
    <property type="molecule type" value="Genomic_DNA"/>
</dbReference>
<reference evidence="6" key="1">
    <citation type="submission" date="2016-11" db="EMBL/GenBank/DDBJ databases">
        <authorList>
            <person name="Varghese N."/>
            <person name="Submissions S."/>
        </authorList>
    </citation>
    <scope>NUCLEOTIDE SEQUENCE [LARGE SCALE GENOMIC DNA]</scope>
    <source>
        <strain evidence="6">DSM 27619</strain>
    </source>
</reference>
<dbReference type="AlphaFoldDB" id="A0A1M5IU57"/>
<gene>
    <name evidence="5" type="ORF">SAMN05443633_11369</name>
</gene>
<keyword evidence="1" id="KW-0328">Glycosyltransferase</keyword>
<accession>A0A1M5IU57</accession>
<dbReference type="GO" id="GO:0016757">
    <property type="term" value="F:glycosyltransferase activity"/>
    <property type="evidence" value="ECO:0007669"/>
    <property type="project" value="UniProtKB-KW"/>
</dbReference>
<evidence type="ECO:0000256" key="3">
    <source>
        <dbReference type="ARBA" id="ARBA00023180"/>
    </source>
</evidence>
<dbReference type="PANTHER" id="PTHR20961">
    <property type="entry name" value="GLYCOSYLTRANSFERASE"/>
    <property type="match status" value="1"/>
</dbReference>
<keyword evidence="2" id="KW-0808">Transferase</keyword>
<dbReference type="RefSeq" id="WP_072961914.1">
    <property type="nucleotide sequence ID" value="NZ_FQUT01000013.1"/>
</dbReference>
<keyword evidence="6" id="KW-1185">Reference proteome</keyword>
<protein>
    <recommendedName>
        <fullName evidence="4">Glycosyltransferase 61 catalytic domain-containing protein</fullName>
    </recommendedName>
</protein>
<dbReference type="PANTHER" id="PTHR20961:SF124">
    <property type="entry name" value="GLYCOSYLTRANSFERASE"/>
    <property type="match status" value="1"/>
</dbReference>
<evidence type="ECO:0000313" key="5">
    <source>
        <dbReference type="EMBL" id="SHG31806.1"/>
    </source>
</evidence>
<evidence type="ECO:0000256" key="2">
    <source>
        <dbReference type="ARBA" id="ARBA00022679"/>
    </source>
</evidence>
<dbReference type="InterPro" id="IPR007657">
    <property type="entry name" value="Glycosyltransferase_61"/>
</dbReference>